<keyword evidence="6 12" id="KW-1133">Transmembrane helix</keyword>
<evidence type="ECO:0000313" key="13">
    <source>
        <dbReference type="EMBL" id="CAX68847.1"/>
    </source>
</evidence>
<evidence type="ECO:0000256" key="10">
    <source>
        <dbReference type="RuleBase" id="RU000471"/>
    </source>
</evidence>
<organism evidence="13">
    <name type="scientific">Aplidium conicum</name>
    <name type="common">Conical sea squirt</name>
    <name type="synonym">Alcyonium conicum</name>
    <dbReference type="NCBI Taxonomy" id="286149"/>
    <lineage>
        <taxon>Eukaryota</taxon>
        <taxon>Metazoa</taxon>
        <taxon>Chordata</taxon>
        <taxon>Tunicata</taxon>
        <taxon>Ascidiacea</taxon>
        <taxon>Aplousobranchia</taxon>
        <taxon>Polyclinidae</taxon>
        <taxon>Aplidium</taxon>
    </lineage>
</organism>
<evidence type="ECO:0000256" key="7">
    <source>
        <dbReference type="ARBA" id="ARBA00023027"/>
    </source>
</evidence>
<evidence type="ECO:0000256" key="12">
    <source>
        <dbReference type="SAM" id="Phobius"/>
    </source>
</evidence>
<evidence type="ECO:0000256" key="8">
    <source>
        <dbReference type="ARBA" id="ARBA00023136"/>
    </source>
</evidence>
<keyword evidence="5 10" id="KW-0812">Transmembrane</keyword>
<accession>D1GKZ3</accession>
<feature type="transmembrane region" description="Helical" evidence="12">
    <location>
        <begin position="280"/>
        <end position="302"/>
    </location>
</feature>
<evidence type="ECO:0000256" key="3">
    <source>
        <dbReference type="ARBA" id="ARBA00012944"/>
    </source>
</evidence>
<evidence type="ECO:0000256" key="1">
    <source>
        <dbReference type="ARBA" id="ARBA00004141"/>
    </source>
</evidence>
<sequence length="303" mass="35414">MLLNLFFSLMFILFLLLLVAFLVLFERNILGLDQSRKGPNISGYFGILQTILDGVKLLMKEYFINPSMRILFFILSPLFGFFLSIMNWLFIAVVFSIMAYESTVIFTLFIGSIMVYCVVWAGWGSNNTYSTIGAIRAVAQMISYEVVMGFFILLMIMSFGTFSWSMFHFLNFGGMNFFLFFFLFFFWFCVILAELNRTPFDLVEGESELVGGFNVEYSGSGFTLLFLSEYVNIWFMGTLTVLMFFYSFSVFMMSFMLVISFVSFIIHIRSLLPRFKYFDLIFLTWKIMLPIVTMIFIFFILFI</sequence>
<comment type="similarity">
    <text evidence="2 10">Belongs to the complex I subunit 1 family.</text>
</comment>
<dbReference type="AlphaFoldDB" id="D1GKZ3"/>
<feature type="transmembrane region" description="Helical" evidence="12">
    <location>
        <begin position="144"/>
        <end position="165"/>
    </location>
</feature>
<dbReference type="PROSITE" id="PS00668">
    <property type="entry name" value="COMPLEX1_ND1_2"/>
    <property type="match status" value="1"/>
</dbReference>
<keyword evidence="8 12" id="KW-0472">Membrane</keyword>
<dbReference type="Pfam" id="PF00146">
    <property type="entry name" value="NADHdh"/>
    <property type="match status" value="1"/>
</dbReference>
<feature type="transmembrane region" description="Helical" evidence="12">
    <location>
        <begin position="71"/>
        <end position="98"/>
    </location>
</feature>
<dbReference type="GO" id="GO:0008137">
    <property type="term" value="F:NADH dehydrogenase (ubiquinone) activity"/>
    <property type="evidence" value="ECO:0007669"/>
    <property type="project" value="UniProtKB-EC"/>
</dbReference>
<comment type="subcellular location">
    <subcellularLocation>
        <location evidence="1">Membrane</location>
        <topology evidence="1">Multi-pass membrane protein</topology>
    </subcellularLocation>
    <subcellularLocation>
        <location evidence="10">Mitochondrion inner membrane</location>
        <topology evidence="10">Multi-pass membrane protein</topology>
    </subcellularLocation>
</comment>
<evidence type="ECO:0000256" key="11">
    <source>
        <dbReference type="RuleBase" id="RU000473"/>
    </source>
</evidence>
<dbReference type="PANTHER" id="PTHR11432:SF3">
    <property type="entry name" value="NADH-UBIQUINONE OXIDOREDUCTASE CHAIN 1"/>
    <property type="match status" value="1"/>
</dbReference>
<dbReference type="EC" id="7.1.1.2" evidence="3 11"/>
<feature type="transmembrane region" description="Helical" evidence="12">
    <location>
        <begin position="41"/>
        <end position="59"/>
    </location>
</feature>
<keyword evidence="7 10" id="KW-0520">NAD</keyword>
<comment type="catalytic activity">
    <reaction evidence="9 11">
        <text>a ubiquinone + NADH + 5 H(+)(in) = a ubiquinol + NAD(+) + 4 H(+)(out)</text>
        <dbReference type="Rhea" id="RHEA:29091"/>
        <dbReference type="Rhea" id="RHEA-COMP:9565"/>
        <dbReference type="Rhea" id="RHEA-COMP:9566"/>
        <dbReference type="ChEBI" id="CHEBI:15378"/>
        <dbReference type="ChEBI" id="CHEBI:16389"/>
        <dbReference type="ChEBI" id="CHEBI:17976"/>
        <dbReference type="ChEBI" id="CHEBI:57540"/>
        <dbReference type="ChEBI" id="CHEBI:57945"/>
        <dbReference type="EC" id="7.1.1.2"/>
    </reaction>
</comment>
<name>D1GKZ3_APLCO</name>
<reference evidence="13" key="1">
    <citation type="journal article" date="2009" name="Mol. Biol. Evol.">
        <title>Hyper-variability of ascidian mitochondrial gene order: exposing the myth of deuterostome organelle genome stability.</title>
        <authorList>
            <person name="Gissi C."/>
            <person name="Pesole G."/>
            <person name="Mastrototaro F."/>
            <person name="Iannelli F."/>
            <person name="Guida V."/>
            <person name="Griggio F."/>
        </authorList>
    </citation>
    <scope>NUCLEOTIDE SEQUENCE</scope>
    <source>
        <tissue evidence="13">Single colony</tissue>
    </source>
</reference>
<dbReference type="InterPro" id="IPR001694">
    <property type="entry name" value="NADH_UbQ_OxRdtase_su1/FPO"/>
</dbReference>
<keyword evidence="11 13" id="KW-0496">Mitochondrion</keyword>
<dbReference type="PROSITE" id="PS00667">
    <property type="entry name" value="COMPLEX1_ND1_1"/>
    <property type="match status" value="1"/>
</dbReference>
<keyword evidence="11" id="KW-0830">Ubiquinone</keyword>
<dbReference type="PANTHER" id="PTHR11432">
    <property type="entry name" value="NADH DEHYDROGENASE SUBUNIT 1"/>
    <property type="match status" value="1"/>
</dbReference>
<feature type="transmembrane region" description="Helical" evidence="12">
    <location>
        <begin position="104"/>
        <end position="123"/>
    </location>
</feature>
<dbReference type="GO" id="GO:0009060">
    <property type="term" value="P:aerobic respiration"/>
    <property type="evidence" value="ECO:0007669"/>
    <property type="project" value="TreeGrafter"/>
</dbReference>
<geneLocation type="mitochondrion" evidence="13"/>
<dbReference type="EMBL" id="FN313538">
    <property type="protein sequence ID" value="CAX68847.1"/>
    <property type="molecule type" value="Genomic_DNA"/>
</dbReference>
<dbReference type="GO" id="GO:0003954">
    <property type="term" value="F:NADH dehydrogenase activity"/>
    <property type="evidence" value="ECO:0007669"/>
    <property type="project" value="TreeGrafter"/>
</dbReference>
<evidence type="ECO:0000256" key="4">
    <source>
        <dbReference type="ARBA" id="ARBA00021009"/>
    </source>
</evidence>
<dbReference type="GO" id="GO:0005743">
    <property type="term" value="C:mitochondrial inner membrane"/>
    <property type="evidence" value="ECO:0007669"/>
    <property type="project" value="UniProtKB-SubCell"/>
</dbReference>
<evidence type="ECO:0000256" key="5">
    <source>
        <dbReference type="ARBA" id="ARBA00022692"/>
    </source>
</evidence>
<gene>
    <name evidence="13" type="primary">nad1</name>
</gene>
<proteinExistence type="inferred from homology"/>
<protein>
    <recommendedName>
        <fullName evidence="4 11">NADH-ubiquinone oxidoreductase chain 1</fullName>
        <ecNumber evidence="3 11">7.1.1.2</ecNumber>
    </recommendedName>
</protein>
<feature type="transmembrane region" description="Helical" evidence="12">
    <location>
        <begin position="177"/>
        <end position="196"/>
    </location>
</feature>
<feature type="transmembrane region" description="Helical" evidence="12">
    <location>
        <begin position="243"/>
        <end position="268"/>
    </location>
</feature>
<evidence type="ECO:0000256" key="6">
    <source>
        <dbReference type="ARBA" id="ARBA00022989"/>
    </source>
</evidence>
<evidence type="ECO:0000256" key="9">
    <source>
        <dbReference type="ARBA" id="ARBA00049551"/>
    </source>
</evidence>
<evidence type="ECO:0000256" key="2">
    <source>
        <dbReference type="ARBA" id="ARBA00010535"/>
    </source>
</evidence>
<dbReference type="InterPro" id="IPR018086">
    <property type="entry name" value="NADH_UbQ_OxRdtase_su1_CS"/>
</dbReference>